<accession>A0A5B7F4I6</accession>
<feature type="region of interest" description="Disordered" evidence="1">
    <location>
        <begin position="14"/>
        <end position="37"/>
    </location>
</feature>
<sequence>MVEMNIARVNFNAGSRAGSSSCTQAARNARSPGGTCIGREGRRAILYKNTAGTPGEEITSSPKTGMSVVPETKPSYN</sequence>
<organism evidence="2 3">
    <name type="scientific">Portunus trituberculatus</name>
    <name type="common">Swimming crab</name>
    <name type="synonym">Neptunus trituberculatus</name>
    <dbReference type="NCBI Taxonomy" id="210409"/>
    <lineage>
        <taxon>Eukaryota</taxon>
        <taxon>Metazoa</taxon>
        <taxon>Ecdysozoa</taxon>
        <taxon>Arthropoda</taxon>
        <taxon>Crustacea</taxon>
        <taxon>Multicrustacea</taxon>
        <taxon>Malacostraca</taxon>
        <taxon>Eumalacostraca</taxon>
        <taxon>Eucarida</taxon>
        <taxon>Decapoda</taxon>
        <taxon>Pleocyemata</taxon>
        <taxon>Brachyura</taxon>
        <taxon>Eubrachyura</taxon>
        <taxon>Portunoidea</taxon>
        <taxon>Portunidae</taxon>
        <taxon>Portuninae</taxon>
        <taxon>Portunus</taxon>
    </lineage>
</organism>
<gene>
    <name evidence="2" type="ORF">E2C01_033557</name>
</gene>
<evidence type="ECO:0000256" key="1">
    <source>
        <dbReference type="SAM" id="MobiDB-lite"/>
    </source>
</evidence>
<protein>
    <submittedName>
        <fullName evidence="2">Uncharacterized protein</fullName>
    </submittedName>
</protein>
<evidence type="ECO:0000313" key="2">
    <source>
        <dbReference type="EMBL" id="MPC40003.1"/>
    </source>
</evidence>
<proteinExistence type="predicted"/>
<reference evidence="2 3" key="1">
    <citation type="submission" date="2019-05" db="EMBL/GenBank/DDBJ databases">
        <title>Another draft genome of Portunus trituberculatus and its Hox gene families provides insights of decapod evolution.</title>
        <authorList>
            <person name="Jeong J.-H."/>
            <person name="Song I."/>
            <person name="Kim S."/>
            <person name="Choi T."/>
            <person name="Kim D."/>
            <person name="Ryu S."/>
            <person name="Kim W."/>
        </authorList>
    </citation>
    <scope>NUCLEOTIDE SEQUENCE [LARGE SCALE GENOMIC DNA]</scope>
    <source>
        <tissue evidence="2">Muscle</tissue>
    </source>
</reference>
<feature type="compositionally biased region" description="Polar residues" evidence="1">
    <location>
        <begin position="17"/>
        <end position="26"/>
    </location>
</feature>
<feature type="region of interest" description="Disordered" evidence="1">
    <location>
        <begin position="52"/>
        <end position="77"/>
    </location>
</feature>
<name>A0A5B7F4I6_PORTR</name>
<dbReference type="EMBL" id="VSRR010004541">
    <property type="protein sequence ID" value="MPC40003.1"/>
    <property type="molecule type" value="Genomic_DNA"/>
</dbReference>
<dbReference type="AlphaFoldDB" id="A0A5B7F4I6"/>
<dbReference type="Proteomes" id="UP000324222">
    <property type="component" value="Unassembled WGS sequence"/>
</dbReference>
<keyword evidence="3" id="KW-1185">Reference proteome</keyword>
<comment type="caution">
    <text evidence="2">The sequence shown here is derived from an EMBL/GenBank/DDBJ whole genome shotgun (WGS) entry which is preliminary data.</text>
</comment>
<evidence type="ECO:0000313" key="3">
    <source>
        <dbReference type="Proteomes" id="UP000324222"/>
    </source>
</evidence>